<accession>A0A1A7BGS2</accession>
<organism evidence="3 4">
    <name type="scientific">Erythrobacter dokdonensis DSW-74</name>
    <dbReference type="NCBI Taxonomy" id="1300349"/>
    <lineage>
        <taxon>Bacteria</taxon>
        <taxon>Pseudomonadati</taxon>
        <taxon>Pseudomonadota</taxon>
        <taxon>Alphaproteobacteria</taxon>
        <taxon>Sphingomonadales</taxon>
        <taxon>Erythrobacteraceae</taxon>
        <taxon>Erythrobacter/Porphyrobacter group</taxon>
        <taxon>Erythrobacter</taxon>
    </lineage>
</organism>
<reference evidence="3 4" key="1">
    <citation type="submission" date="2016-06" db="EMBL/GenBank/DDBJ databases">
        <title>Genome sequence of Porphyrobacter dokdonensis DSW-74.</title>
        <authorList>
            <person name="Kim J.F."/>
            <person name="Song J.Y."/>
        </authorList>
    </citation>
    <scope>NUCLEOTIDE SEQUENCE [LARGE SCALE GENOMIC DNA]</scope>
    <source>
        <strain evidence="3 4">DSW-74</strain>
    </source>
</reference>
<evidence type="ECO:0000256" key="1">
    <source>
        <dbReference type="ARBA" id="ARBA00006484"/>
    </source>
</evidence>
<dbReference type="PATRIC" id="fig|1300349.4.peg.1822"/>
<comment type="caution">
    <text evidence="3">The sequence shown here is derived from an EMBL/GenBank/DDBJ whole genome shotgun (WGS) entry which is preliminary data.</text>
</comment>
<dbReference type="Proteomes" id="UP000092484">
    <property type="component" value="Unassembled WGS sequence"/>
</dbReference>
<dbReference type="RefSeq" id="WP_068864287.1">
    <property type="nucleotide sequence ID" value="NZ_LZYB01000004.1"/>
</dbReference>
<protein>
    <submittedName>
        <fullName evidence="3">Oxidoreductase, short chain dehydrogenase</fullName>
    </submittedName>
</protein>
<evidence type="ECO:0000256" key="2">
    <source>
        <dbReference type="ARBA" id="ARBA00023002"/>
    </source>
</evidence>
<dbReference type="PROSITE" id="PS00061">
    <property type="entry name" value="ADH_SHORT"/>
    <property type="match status" value="1"/>
</dbReference>
<dbReference type="InterPro" id="IPR002347">
    <property type="entry name" value="SDR_fam"/>
</dbReference>
<evidence type="ECO:0000313" key="3">
    <source>
        <dbReference type="EMBL" id="OBV10617.1"/>
    </source>
</evidence>
<dbReference type="SUPFAM" id="SSF51735">
    <property type="entry name" value="NAD(P)-binding Rossmann-fold domains"/>
    <property type="match status" value="1"/>
</dbReference>
<dbReference type="STRING" id="1300349.I603_1830"/>
<dbReference type="PANTHER" id="PTHR24321">
    <property type="entry name" value="DEHYDROGENASES, SHORT CHAIN"/>
    <property type="match status" value="1"/>
</dbReference>
<gene>
    <name evidence="3" type="ORF">I603_1830</name>
</gene>
<sequence>MPDLSGKVAIVTGCASGIGAAAVRRFVADGAKVLGTDMDETRGAALCAETGALFAVQDVSDRAAWPQIVARAVEAFGRLDILINNAGMVSGAGIGDLDDDAMFAAWDRVLAVNLTGTMAGCRAAIAAMRDNPGGAKGAIINIASTTAIAPLPTDVGYSASKGAVRVLSKSVATWCAQHQLDIRCNTVIPGATMTGILEAAEQQTPGLIAAVAKTSPLNRLADPAETAAAIAFLASDECPFMTGAEMVVDGAALSIHPGF</sequence>
<dbReference type="PRINTS" id="PR00081">
    <property type="entry name" value="GDHRDH"/>
</dbReference>
<proteinExistence type="inferred from homology"/>
<dbReference type="Gene3D" id="3.40.50.720">
    <property type="entry name" value="NAD(P)-binding Rossmann-like Domain"/>
    <property type="match status" value="1"/>
</dbReference>
<keyword evidence="4" id="KW-1185">Reference proteome</keyword>
<evidence type="ECO:0000313" key="4">
    <source>
        <dbReference type="Proteomes" id="UP000092484"/>
    </source>
</evidence>
<dbReference type="EMBL" id="LZYB01000004">
    <property type="protein sequence ID" value="OBV10617.1"/>
    <property type="molecule type" value="Genomic_DNA"/>
</dbReference>
<dbReference type="GO" id="GO:0016491">
    <property type="term" value="F:oxidoreductase activity"/>
    <property type="evidence" value="ECO:0007669"/>
    <property type="project" value="UniProtKB-KW"/>
</dbReference>
<dbReference type="AlphaFoldDB" id="A0A1A7BGS2"/>
<dbReference type="PRINTS" id="PR00080">
    <property type="entry name" value="SDRFAMILY"/>
</dbReference>
<dbReference type="InterPro" id="IPR036291">
    <property type="entry name" value="NAD(P)-bd_dom_sf"/>
</dbReference>
<comment type="similarity">
    <text evidence="1">Belongs to the short-chain dehydrogenases/reductases (SDR) family.</text>
</comment>
<dbReference type="InterPro" id="IPR020904">
    <property type="entry name" value="Sc_DH/Rdtase_CS"/>
</dbReference>
<dbReference type="FunFam" id="3.40.50.720:FF:000084">
    <property type="entry name" value="Short-chain dehydrogenase reductase"/>
    <property type="match status" value="1"/>
</dbReference>
<keyword evidence="2" id="KW-0560">Oxidoreductase</keyword>
<name>A0A1A7BGS2_9SPHN</name>
<dbReference type="Pfam" id="PF13561">
    <property type="entry name" value="adh_short_C2"/>
    <property type="match status" value="1"/>
</dbReference>
<dbReference type="PANTHER" id="PTHR24321:SF15">
    <property type="entry name" value="OXIDOREDUCTASE UCPA"/>
    <property type="match status" value="1"/>
</dbReference>